<evidence type="ECO:0000256" key="3">
    <source>
        <dbReference type="ARBA" id="ARBA00023235"/>
    </source>
</evidence>
<dbReference type="EC" id="5.6.2.4" evidence="5"/>
<dbReference type="Gene3D" id="3.40.50.300">
    <property type="entry name" value="P-loop containing nucleotide triphosphate hydrolases"/>
    <property type="match status" value="1"/>
</dbReference>
<comment type="catalytic activity">
    <reaction evidence="4">
        <text>Couples ATP hydrolysis with the unwinding of duplex DNA by translocating in the 3'-5' direction.</text>
        <dbReference type="EC" id="5.6.2.4"/>
    </reaction>
</comment>
<sequence>MSSTTDMYDEIGGVKGRGTDLSNKFRRRKASTILKNPTYQLYVRITRFTLRHDVLALSQEDLKEYIRCIHNHYTFVLANIGFTRTAKIFLALFQPYKKSIVLVLNPLDSLGDNQVCVDEKKSVGVAYKKISAINLKKNILDAATAERIISGFYEFIYIDGTPLLFDVCNLSSNCNKENLRIVEAYQNEMAEFIQGELPWTEIHILRINIKNSLDSSDDLSNLYSAQKQTPYSEIVPKLIYETTRNLTKQVLDVLKLAHDSKKGHTKPFSTFEDITGYFTKGIFPIVSATMALGLGQNWKRIQFFMHLGQGDPASIFQMLGHCGRDGKKRPCSDFQNNIDRLDSMAITPVFLKISFSIDDLLGYIPLSVENPKYQKRSLICQWVMYNFKKVTLKNFNSFISHSPQDIDHLDSQSSFLG</sequence>
<dbReference type="EMBL" id="LAVV01007391">
    <property type="protein sequence ID" value="KNZ56096.1"/>
    <property type="molecule type" value="Genomic_DNA"/>
</dbReference>
<keyword evidence="3" id="KW-0413">Isomerase</keyword>
<dbReference type="AlphaFoldDB" id="A0A0L6V5L7"/>
<comment type="similarity">
    <text evidence="1">Belongs to the helicase family. RecQ subfamily.</text>
</comment>
<reference evidence="6 7" key="1">
    <citation type="submission" date="2015-08" db="EMBL/GenBank/DDBJ databases">
        <title>Next Generation Sequencing and Analysis of the Genome of Puccinia sorghi L Schw, the Causal Agent of Maize Common Rust.</title>
        <authorList>
            <person name="Rochi L."/>
            <person name="Burguener G."/>
            <person name="Darino M."/>
            <person name="Turjanski A."/>
            <person name="Kreff E."/>
            <person name="Dieguez M.J."/>
            <person name="Sacco F."/>
        </authorList>
    </citation>
    <scope>NUCLEOTIDE SEQUENCE [LARGE SCALE GENOMIC DNA]</scope>
    <source>
        <strain evidence="6 7">RO10H11247</strain>
    </source>
</reference>
<evidence type="ECO:0000256" key="5">
    <source>
        <dbReference type="ARBA" id="ARBA00034808"/>
    </source>
</evidence>
<evidence type="ECO:0000256" key="4">
    <source>
        <dbReference type="ARBA" id="ARBA00034617"/>
    </source>
</evidence>
<dbReference type="InterPro" id="IPR027417">
    <property type="entry name" value="P-loop_NTPase"/>
</dbReference>
<dbReference type="GO" id="GO:0005737">
    <property type="term" value="C:cytoplasm"/>
    <property type="evidence" value="ECO:0007669"/>
    <property type="project" value="TreeGrafter"/>
</dbReference>
<dbReference type="STRING" id="27349.A0A0L6V5L7"/>
<dbReference type="GO" id="GO:0009378">
    <property type="term" value="F:four-way junction helicase activity"/>
    <property type="evidence" value="ECO:0007669"/>
    <property type="project" value="TreeGrafter"/>
</dbReference>
<comment type="caution">
    <text evidence="6">The sequence shown here is derived from an EMBL/GenBank/DDBJ whole genome shotgun (WGS) entry which is preliminary data.</text>
</comment>
<dbReference type="GO" id="GO:0005694">
    <property type="term" value="C:chromosome"/>
    <property type="evidence" value="ECO:0007669"/>
    <property type="project" value="TreeGrafter"/>
</dbReference>
<dbReference type="PANTHER" id="PTHR13710">
    <property type="entry name" value="DNA HELICASE RECQ FAMILY MEMBER"/>
    <property type="match status" value="1"/>
</dbReference>
<keyword evidence="2" id="KW-0238">DNA-binding</keyword>
<keyword evidence="7" id="KW-1185">Reference proteome</keyword>
<gene>
    <name evidence="6" type="ORF">VP01_249g11</name>
</gene>
<dbReference type="GO" id="GO:0043138">
    <property type="term" value="F:3'-5' DNA helicase activity"/>
    <property type="evidence" value="ECO:0007669"/>
    <property type="project" value="UniProtKB-EC"/>
</dbReference>
<evidence type="ECO:0000313" key="6">
    <source>
        <dbReference type="EMBL" id="KNZ56096.1"/>
    </source>
</evidence>
<dbReference type="GO" id="GO:0003677">
    <property type="term" value="F:DNA binding"/>
    <property type="evidence" value="ECO:0007669"/>
    <property type="project" value="UniProtKB-KW"/>
</dbReference>
<dbReference type="PANTHER" id="PTHR13710:SF105">
    <property type="entry name" value="ATP-DEPENDENT DNA HELICASE Q1"/>
    <property type="match status" value="1"/>
</dbReference>
<dbReference type="OrthoDB" id="2507066at2759"/>
<dbReference type="VEuPathDB" id="FungiDB:VP01_249g11"/>
<evidence type="ECO:0000313" key="7">
    <source>
        <dbReference type="Proteomes" id="UP000037035"/>
    </source>
</evidence>
<name>A0A0L6V5L7_9BASI</name>
<dbReference type="Proteomes" id="UP000037035">
    <property type="component" value="Unassembled WGS sequence"/>
</dbReference>
<dbReference type="GO" id="GO:0000724">
    <property type="term" value="P:double-strand break repair via homologous recombination"/>
    <property type="evidence" value="ECO:0007669"/>
    <property type="project" value="TreeGrafter"/>
</dbReference>
<organism evidence="6 7">
    <name type="scientific">Puccinia sorghi</name>
    <dbReference type="NCBI Taxonomy" id="27349"/>
    <lineage>
        <taxon>Eukaryota</taxon>
        <taxon>Fungi</taxon>
        <taxon>Dikarya</taxon>
        <taxon>Basidiomycota</taxon>
        <taxon>Pucciniomycotina</taxon>
        <taxon>Pucciniomycetes</taxon>
        <taxon>Pucciniales</taxon>
        <taxon>Pucciniaceae</taxon>
        <taxon>Puccinia</taxon>
    </lineage>
</organism>
<evidence type="ECO:0000256" key="2">
    <source>
        <dbReference type="ARBA" id="ARBA00023125"/>
    </source>
</evidence>
<protein>
    <recommendedName>
        <fullName evidence="5">DNA 3'-5' helicase</fullName>
        <ecNumber evidence="5">5.6.2.4</ecNumber>
    </recommendedName>
</protein>
<evidence type="ECO:0000256" key="1">
    <source>
        <dbReference type="ARBA" id="ARBA00005446"/>
    </source>
</evidence>
<proteinExistence type="inferred from homology"/>
<accession>A0A0L6V5L7</accession>